<keyword evidence="1" id="KW-1133">Transmembrane helix</keyword>
<keyword evidence="1" id="KW-0812">Transmembrane</keyword>
<evidence type="ECO:0000313" key="2">
    <source>
        <dbReference type="EMBL" id="GAI95112.1"/>
    </source>
</evidence>
<keyword evidence="1" id="KW-0472">Membrane</keyword>
<gene>
    <name evidence="2" type="ORF">S12H4_40696</name>
</gene>
<dbReference type="AlphaFoldDB" id="X1SPW8"/>
<dbReference type="EMBL" id="BARW01024717">
    <property type="protein sequence ID" value="GAI95112.1"/>
    <property type="molecule type" value="Genomic_DNA"/>
</dbReference>
<reference evidence="2" key="1">
    <citation type="journal article" date="2014" name="Front. Microbiol.">
        <title>High frequency of phylogenetically diverse reductive dehalogenase-homologous genes in deep subseafloor sedimentary metagenomes.</title>
        <authorList>
            <person name="Kawai M."/>
            <person name="Futagami T."/>
            <person name="Toyoda A."/>
            <person name="Takaki Y."/>
            <person name="Nishi S."/>
            <person name="Hori S."/>
            <person name="Arai W."/>
            <person name="Tsubouchi T."/>
            <person name="Morono Y."/>
            <person name="Uchiyama I."/>
            <person name="Ito T."/>
            <person name="Fujiyama A."/>
            <person name="Inagaki F."/>
            <person name="Takami H."/>
        </authorList>
    </citation>
    <scope>NUCLEOTIDE SEQUENCE</scope>
    <source>
        <strain evidence="2">Expedition CK06-06</strain>
    </source>
</reference>
<feature type="non-terminal residue" evidence="2">
    <location>
        <position position="82"/>
    </location>
</feature>
<evidence type="ECO:0000256" key="1">
    <source>
        <dbReference type="SAM" id="Phobius"/>
    </source>
</evidence>
<accession>X1SPW8</accession>
<proteinExistence type="predicted"/>
<name>X1SPW8_9ZZZZ</name>
<sequence length="82" mass="9201">MHKRFARKQVNEAWLEAQTTFDQLGWTRKPKAHRIWMGLLMTMFMVVSLAGTTRVVAQSGNTIAEKQIAPVKSSGTPTQTPT</sequence>
<comment type="caution">
    <text evidence="2">The sequence shown here is derived from an EMBL/GenBank/DDBJ whole genome shotgun (WGS) entry which is preliminary data.</text>
</comment>
<feature type="transmembrane region" description="Helical" evidence="1">
    <location>
        <begin position="35"/>
        <end position="57"/>
    </location>
</feature>
<protein>
    <submittedName>
        <fullName evidence="2">Uncharacterized protein</fullName>
    </submittedName>
</protein>
<organism evidence="2">
    <name type="scientific">marine sediment metagenome</name>
    <dbReference type="NCBI Taxonomy" id="412755"/>
    <lineage>
        <taxon>unclassified sequences</taxon>
        <taxon>metagenomes</taxon>
        <taxon>ecological metagenomes</taxon>
    </lineage>
</organism>